<dbReference type="Proteomes" id="UP001330812">
    <property type="component" value="Chromosome"/>
</dbReference>
<protein>
    <submittedName>
        <fullName evidence="3">YciI family protein</fullName>
    </submittedName>
</protein>
<sequence length="130" mass="14710">MTDSTDQTVLTDLGLRLFQLYVFFGEPSEAWDLETDGTRTVLAEHVEYLRELERTGVMFMGGPFRAADYEWDGSGMIVVRAGSLAEARELAERDPLFVHGLRTYEVRGWQLNEGRLVLTVDLDSHRVGLA</sequence>
<dbReference type="RefSeq" id="WP_326836931.1">
    <property type="nucleotide sequence ID" value="NZ_CP142149.1"/>
</dbReference>
<keyword evidence="4" id="KW-1185">Reference proteome</keyword>
<evidence type="ECO:0000313" key="4">
    <source>
        <dbReference type="Proteomes" id="UP001330812"/>
    </source>
</evidence>
<dbReference type="SUPFAM" id="SSF54909">
    <property type="entry name" value="Dimeric alpha+beta barrel"/>
    <property type="match status" value="1"/>
</dbReference>
<evidence type="ECO:0000313" key="3">
    <source>
        <dbReference type="EMBL" id="WSE34134.1"/>
    </source>
</evidence>
<feature type="domain" description="YCII-related" evidence="2">
    <location>
        <begin position="36"/>
        <end position="109"/>
    </location>
</feature>
<dbReference type="Pfam" id="PF03795">
    <property type="entry name" value="YCII"/>
    <property type="match status" value="1"/>
</dbReference>
<dbReference type="InterPro" id="IPR005545">
    <property type="entry name" value="YCII"/>
</dbReference>
<dbReference type="EMBL" id="CP142149">
    <property type="protein sequence ID" value="WSE34134.1"/>
    <property type="molecule type" value="Genomic_DNA"/>
</dbReference>
<evidence type="ECO:0000259" key="2">
    <source>
        <dbReference type="Pfam" id="PF03795"/>
    </source>
</evidence>
<name>A0ABZ1IJ00_9PSEU</name>
<gene>
    <name evidence="3" type="ORF">VSH64_18865</name>
</gene>
<organism evidence="3 4">
    <name type="scientific">Amycolatopsis rhabdoformis</name>
    <dbReference type="NCBI Taxonomy" id="1448059"/>
    <lineage>
        <taxon>Bacteria</taxon>
        <taxon>Bacillati</taxon>
        <taxon>Actinomycetota</taxon>
        <taxon>Actinomycetes</taxon>
        <taxon>Pseudonocardiales</taxon>
        <taxon>Pseudonocardiaceae</taxon>
        <taxon>Amycolatopsis</taxon>
    </lineage>
</organism>
<dbReference type="Gene3D" id="3.30.70.1060">
    <property type="entry name" value="Dimeric alpha+beta barrel"/>
    <property type="match status" value="1"/>
</dbReference>
<evidence type="ECO:0000256" key="1">
    <source>
        <dbReference type="ARBA" id="ARBA00007689"/>
    </source>
</evidence>
<dbReference type="PANTHER" id="PTHR37828:SF1">
    <property type="entry name" value="YCII-RELATED DOMAIN-CONTAINING PROTEIN"/>
    <property type="match status" value="1"/>
</dbReference>
<reference evidence="3 4" key="1">
    <citation type="journal article" date="2015" name="Int. J. Syst. Evol. Microbiol.">
        <title>Amycolatopsis rhabdoformis sp. nov., an actinomycete isolated from a tropical forest soil.</title>
        <authorList>
            <person name="Souza W.R."/>
            <person name="Silva R.E."/>
            <person name="Goodfellow M."/>
            <person name="Busarakam K."/>
            <person name="Figueiro F.S."/>
            <person name="Ferreira D."/>
            <person name="Rodrigues-Filho E."/>
            <person name="Moraes L.A.B."/>
            <person name="Zucchi T.D."/>
        </authorList>
    </citation>
    <scope>NUCLEOTIDE SEQUENCE [LARGE SCALE GENOMIC DNA]</scope>
    <source>
        <strain evidence="3 4">NCIMB 14900</strain>
    </source>
</reference>
<comment type="similarity">
    <text evidence="1">Belongs to the YciI family.</text>
</comment>
<dbReference type="InterPro" id="IPR011008">
    <property type="entry name" value="Dimeric_a/b-barrel"/>
</dbReference>
<proteinExistence type="inferred from homology"/>
<dbReference type="PANTHER" id="PTHR37828">
    <property type="entry name" value="GSR2449 PROTEIN"/>
    <property type="match status" value="1"/>
</dbReference>
<accession>A0ABZ1IJ00</accession>